<dbReference type="EMBL" id="QWDE01000002">
    <property type="protein sequence ID" value="RFZ83458.1"/>
    <property type="molecule type" value="Genomic_DNA"/>
</dbReference>
<dbReference type="RefSeq" id="WP_117383927.1">
    <property type="nucleotide sequence ID" value="NZ_QWDE01000002.1"/>
</dbReference>
<dbReference type="AlphaFoldDB" id="A0A3E2NR36"/>
<gene>
    <name evidence="3" type="ORF">DYU05_15115</name>
</gene>
<dbReference type="PROSITE" id="PS50112">
    <property type="entry name" value="PAS"/>
    <property type="match status" value="1"/>
</dbReference>
<evidence type="ECO:0000313" key="4">
    <source>
        <dbReference type="Proteomes" id="UP000260823"/>
    </source>
</evidence>
<dbReference type="NCBIfam" id="TIGR00229">
    <property type="entry name" value="sensory_box"/>
    <property type="match status" value="1"/>
</dbReference>
<sequence>MRTGAFKIALVYIVMGILWITLSDRLLLTLQATLGADEVFFLGSIKGIAYVLVTGILLFFLIVRHTRRLSESERKYRTYFDQNTNPMWIINRRTMLITGVNDAASVRYGYSKDEFLKMSALDLRPPEEINTAIMIFHDLKKGINDIGVVKHRRKDGTIIKVHITCNLIDSARESLVMAMGAIVP</sequence>
<dbReference type="SUPFAM" id="SSF55785">
    <property type="entry name" value="PYP-like sensor domain (PAS domain)"/>
    <property type="match status" value="1"/>
</dbReference>
<comment type="caution">
    <text evidence="3">The sequence shown here is derived from an EMBL/GenBank/DDBJ whole genome shotgun (WGS) entry which is preliminary data.</text>
</comment>
<feature type="transmembrane region" description="Helical" evidence="1">
    <location>
        <begin position="40"/>
        <end position="63"/>
    </location>
</feature>
<dbReference type="Gene3D" id="3.30.450.20">
    <property type="entry name" value="PAS domain"/>
    <property type="match status" value="1"/>
</dbReference>
<dbReference type="CDD" id="cd00130">
    <property type="entry name" value="PAS"/>
    <property type="match status" value="1"/>
</dbReference>
<keyword evidence="1" id="KW-0472">Membrane</keyword>
<feature type="domain" description="PAS" evidence="2">
    <location>
        <begin position="72"/>
        <end position="128"/>
    </location>
</feature>
<dbReference type="Pfam" id="PF00989">
    <property type="entry name" value="PAS"/>
    <property type="match status" value="1"/>
</dbReference>
<protein>
    <submittedName>
        <fullName evidence="3">PAS domain S-box protein</fullName>
    </submittedName>
</protein>
<dbReference type="InterPro" id="IPR035965">
    <property type="entry name" value="PAS-like_dom_sf"/>
</dbReference>
<name>A0A3E2NR36_9SPHI</name>
<evidence type="ECO:0000313" key="3">
    <source>
        <dbReference type="EMBL" id="RFZ83458.1"/>
    </source>
</evidence>
<keyword evidence="1" id="KW-0812">Transmembrane</keyword>
<proteinExistence type="predicted"/>
<accession>A0A3E2NR36</accession>
<evidence type="ECO:0000259" key="2">
    <source>
        <dbReference type="PROSITE" id="PS50112"/>
    </source>
</evidence>
<dbReference type="OrthoDB" id="6231665at2"/>
<evidence type="ECO:0000256" key="1">
    <source>
        <dbReference type="SAM" id="Phobius"/>
    </source>
</evidence>
<keyword evidence="1" id="KW-1133">Transmembrane helix</keyword>
<dbReference type="Proteomes" id="UP000260823">
    <property type="component" value="Unassembled WGS sequence"/>
</dbReference>
<dbReference type="InterPro" id="IPR000014">
    <property type="entry name" value="PAS"/>
</dbReference>
<organism evidence="3 4">
    <name type="scientific">Mucilaginibacter terrenus</name>
    <dbReference type="NCBI Taxonomy" id="2482727"/>
    <lineage>
        <taxon>Bacteria</taxon>
        <taxon>Pseudomonadati</taxon>
        <taxon>Bacteroidota</taxon>
        <taxon>Sphingobacteriia</taxon>
        <taxon>Sphingobacteriales</taxon>
        <taxon>Sphingobacteriaceae</taxon>
        <taxon>Mucilaginibacter</taxon>
    </lineage>
</organism>
<reference evidence="3 4" key="1">
    <citation type="submission" date="2018-08" db="EMBL/GenBank/DDBJ databases">
        <title>Mucilaginibacter terrae sp. nov., isolated from manganese diggings.</title>
        <authorList>
            <person name="Huang Y."/>
            <person name="Zhou Z."/>
        </authorList>
    </citation>
    <scope>NUCLEOTIDE SEQUENCE [LARGE SCALE GENOMIC DNA]</scope>
    <source>
        <strain evidence="3 4">ZH6</strain>
    </source>
</reference>
<dbReference type="InterPro" id="IPR013767">
    <property type="entry name" value="PAS_fold"/>
</dbReference>
<dbReference type="SMART" id="SM00091">
    <property type="entry name" value="PAS"/>
    <property type="match status" value="1"/>
</dbReference>
<feature type="transmembrane region" description="Helical" evidence="1">
    <location>
        <begin position="9"/>
        <end position="28"/>
    </location>
</feature>
<keyword evidence="4" id="KW-1185">Reference proteome</keyword>